<evidence type="ECO:0000313" key="2">
    <source>
        <dbReference type="EMBL" id="KJA17565.1"/>
    </source>
</evidence>
<dbReference type="AlphaFoldDB" id="A0A0D2PB65"/>
<name>A0A0D2PB65_HYPSF</name>
<feature type="compositionally biased region" description="Acidic residues" evidence="1">
    <location>
        <begin position="373"/>
        <end position="385"/>
    </location>
</feature>
<sequence>MFRWRDGGTMWKDRVRGVYGGQIRERTGVVDAASLMEHATPTVNPPLASKVAATPPSISNVGPILRILIGCHFAEIIKGDGFFVVSGLDCPTHSGSGHVVPGCPLHHYFPRDDEIISVDRRVLRQVPSNSYVEVSSLEESPTAAPLIPSAPNTPEPTPTRPKSPFSWGARRESRSSNTSSEAPPEKDTFYIFSQSPPPTPTESQIGWPNRPNARENSSPTFDDMDIDIEDIDGFNPEDYADFDHDRPALWVPAWFKPSDDLQPTHWYDVAAARDAEAWAAVELDAALERVTETAAILSTARATAEEADIHVRNATLQITASERSMRSPEYLSTLHAALDVATDQARDAAEVVAVAAAEATRARAAARIAGASIDDDSDEETDDTFDNGLPWSSGGSWSIVNELDTLGETQDDYEEH</sequence>
<dbReference type="Proteomes" id="UP000054270">
    <property type="component" value="Unassembled WGS sequence"/>
</dbReference>
<feature type="compositionally biased region" description="Pro residues" evidence="1">
    <location>
        <begin position="151"/>
        <end position="161"/>
    </location>
</feature>
<organism evidence="2 3">
    <name type="scientific">Hypholoma sublateritium (strain FD-334 SS-4)</name>
    <dbReference type="NCBI Taxonomy" id="945553"/>
    <lineage>
        <taxon>Eukaryota</taxon>
        <taxon>Fungi</taxon>
        <taxon>Dikarya</taxon>
        <taxon>Basidiomycota</taxon>
        <taxon>Agaricomycotina</taxon>
        <taxon>Agaricomycetes</taxon>
        <taxon>Agaricomycetidae</taxon>
        <taxon>Agaricales</taxon>
        <taxon>Agaricineae</taxon>
        <taxon>Strophariaceae</taxon>
        <taxon>Hypholoma</taxon>
    </lineage>
</organism>
<reference evidence="3" key="1">
    <citation type="submission" date="2014-04" db="EMBL/GenBank/DDBJ databases">
        <title>Evolutionary Origins and Diversification of the Mycorrhizal Mutualists.</title>
        <authorList>
            <consortium name="DOE Joint Genome Institute"/>
            <consortium name="Mycorrhizal Genomics Consortium"/>
            <person name="Kohler A."/>
            <person name="Kuo A."/>
            <person name="Nagy L.G."/>
            <person name="Floudas D."/>
            <person name="Copeland A."/>
            <person name="Barry K.W."/>
            <person name="Cichocki N."/>
            <person name="Veneault-Fourrey C."/>
            <person name="LaButti K."/>
            <person name="Lindquist E.A."/>
            <person name="Lipzen A."/>
            <person name="Lundell T."/>
            <person name="Morin E."/>
            <person name="Murat C."/>
            <person name="Riley R."/>
            <person name="Ohm R."/>
            <person name="Sun H."/>
            <person name="Tunlid A."/>
            <person name="Henrissat B."/>
            <person name="Grigoriev I.V."/>
            <person name="Hibbett D.S."/>
            <person name="Martin F."/>
        </authorList>
    </citation>
    <scope>NUCLEOTIDE SEQUENCE [LARGE SCALE GENOMIC DNA]</scope>
    <source>
        <strain evidence="3">FD-334 SS-4</strain>
    </source>
</reference>
<gene>
    <name evidence="2" type="ORF">HYPSUDRAFT_206035</name>
</gene>
<feature type="region of interest" description="Disordered" evidence="1">
    <location>
        <begin position="132"/>
        <end position="222"/>
    </location>
</feature>
<keyword evidence="3" id="KW-1185">Reference proteome</keyword>
<proteinExistence type="predicted"/>
<evidence type="ECO:0000313" key="3">
    <source>
        <dbReference type="Proteomes" id="UP000054270"/>
    </source>
</evidence>
<accession>A0A0D2PB65</accession>
<evidence type="ECO:0000256" key="1">
    <source>
        <dbReference type="SAM" id="MobiDB-lite"/>
    </source>
</evidence>
<protein>
    <submittedName>
        <fullName evidence="2">Uncharacterized protein</fullName>
    </submittedName>
</protein>
<feature type="region of interest" description="Disordered" evidence="1">
    <location>
        <begin position="373"/>
        <end position="396"/>
    </location>
</feature>
<dbReference type="EMBL" id="KN817601">
    <property type="protein sequence ID" value="KJA17565.1"/>
    <property type="molecule type" value="Genomic_DNA"/>
</dbReference>